<dbReference type="PRINTS" id="PR00455">
    <property type="entry name" value="HTHTETR"/>
</dbReference>
<dbReference type="GO" id="GO:0000976">
    <property type="term" value="F:transcription cis-regulatory region binding"/>
    <property type="evidence" value="ECO:0007669"/>
    <property type="project" value="TreeGrafter"/>
</dbReference>
<keyword evidence="3" id="KW-0804">Transcription</keyword>
<dbReference type="AlphaFoldDB" id="A0A291QKY8"/>
<evidence type="ECO:0000256" key="2">
    <source>
        <dbReference type="ARBA" id="ARBA00023125"/>
    </source>
</evidence>
<dbReference type="RefSeq" id="WP_098246323.1">
    <property type="nucleotide sequence ID" value="NZ_CP022685.1"/>
</dbReference>
<dbReference type="Gene3D" id="1.10.357.10">
    <property type="entry name" value="Tetracycline Repressor, domain 2"/>
    <property type="match status" value="1"/>
</dbReference>
<evidence type="ECO:0000313" key="7">
    <source>
        <dbReference type="Proteomes" id="UP000221011"/>
    </source>
</evidence>
<dbReference type="GO" id="GO:0003700">
    <property type="term" value="F:DNA-binding transcription factor activity"/>
    <property type="evidence" value="ECO:0007669"/>
    <property type="project" value="TreeGrafter"/>
</dbReference>
<dbReference type="EMBL" id="CP022685">
    <property type="protein sequence ID" value="ATL32361.1"/>
    <property type="molecule type" value="Genomic_DNA"/>
</dbReference>
<dbReference type="InterPro" id="IPR036271">
    <property type="entry name" value="Tet_transcr_reg_TetR-rel_C_sf"/>
</dbReference>
<organism evidence="6 7">
    <name type="scientific">Streptomyces formicae</name>
    <dbReference type="NCBI Taxonomy" id="1616117"/>
    <lineage>
        <taxon>Bacteria</taxon>
        <taxon>Bacillati</taxon>
        <taxon>Actinomycetota</taxon>
        <taxon>Actinomycetes</taxon>
        <taxon>Kitasatosporales</taxon>
        <taxon>Streptomycetaceae</taxon>
        <taxon>Streptomyces</taxon>
    </lineage>
</organism>
<keyword evidence="1" id="KW-0805">Transcription regulation</keyword>
<dbReference type="Proteomes" id="UP000221011">
    <property type="component" value="Chromosome"/>
</dbReference>
<dbReference type="InterPro" id="IPR001647">
    <property type="entry name" value="HTH_TetR"/>
</dbReference>
<dbReference type="PANTHER" id="PTHR30055:SF234">
    <property type="entry name" value="HTH-TYPE TRANSCRIPTIONAL REGULATOR BETI"/>
    <property type="match status" value="1"/>
</dbReference>
<accession>A0A291QKY8</accession>
<dbReference type="Pfam" id="PF21597">
    <property type="entry name" value="TetR_C_43"/>
    <property type="match status" value="1"/>
</dbReference>
<evidence type="ECO:0000313" key="6">
    <source>
        <dbReference type="EMBL" id="ATL32361.1"/>
    </source>
</evidence>
<dbReference type="InterPro" id="IPR049445">
    <property type="entry name" value="TetR_SbtR-like_C"/>
</dbReference>
<keyword evidence="7" id="KW-1185">Reference proteome</keyword>
<sequence length="223" mass="23649">MVRADAARSRRRILDAARDVFLERGLDAPLDLIVRRAGVGPGTLYRRYPDRETLVRDLTGDLLARLESAAEAAAAVDDDAFAAVRRFVHAAADLRMGAVILVLLEGLVVDEELVRIRTSTASTVETLIEAAHRSGRLRRDVGMGDLVLLSIRLSRPLPDGLDRLDPDGDLLHRHLDLALDGLDTAAPTGSAAALAPGTPLSFADLVAAADRPATTAGGPRAGS</sequence>
<dbReference type="SUPFAM" id="SSF46689">
    <property type="entry name" value="Homeodomain-like"/>
    <property type="match status" value="1"/>
</dbReference>
<evidence type="ECO:0000256" key="1">
    <source>
        <dbReference type="ARBA" id="ARBA00023015"/>
    </source>
</evidence>
<reference evidence="6 7" key="1">
    <citation type="submission" date="2017-08" db="EMBL/GenBank/DDBJ databases">
        <title>Complete Genome Sequence of Streptomyces formicae KY5, the formicamycin producer.</title>
        <authorList>
            <person name="Holmes N.A."/>
            <person name="Devine R."/>
            <person name="Qin Z."/>
            <person name="Seipke R.F."/>
            <person name="Wilkinson B."/>
            <person name="Hutchings M.I."/>
        </authorList>
    </citation>
    <scope>NUCLEOTIDE SEQUENCE [LARGE SCALE GENOMIC DNA]</scope>
    <source>
        <strain evidence="6 7">KY5</strain>
    </source>
</reference>
<keyword evidence="2 4" id="KW-0238">DNA-binding</keyword>
<evidence type="ECO:0000259" key="5">
    <source>
        <dbReference type="PROSITE" id="PS50977"/>
    </source>
</evidence>
<feature type="DNA-binding region" description="H-T-H motif" evidence="4">
    <location>
        <begin position="29"/>
        <end position="48"/>
    </location>
</feature>
<dbReference type="PANTHER" id="PTHR30055">
    <property type="entry name" value="HTH-TYPE TRANSCRIPTIONAL REGULATOR RUTR"/>
    <property type="match status" value="1"/>
</dbReference>
<dbReference type="KEGG" id="sfk:KY5_7343"/>
<dbReference type="InterPro" id="IPR050109">
    <property type="entry name" value="HTH-type_TetR-like_transc_reg"/>
</dbReference>
<evidence type="ECO:0000256" key="3">
    <source>
        <dbReference type="ARBA" id="ARBA00023163"/>
    </source>
</evidence>
<proteinExistence type="predicted"/>
<protein>
    <submittedName>
        <fullName evidence="6">Transcriptional regulator, TetR family</fullName>
    </submittedName>
</protein>
<dbReference type="Pfam" id="PF00440">
    <property type="entry name" value="TetR_N"/>
    <property type="match status" value="1"/>
</dbReference>
<gene>
    <name evidence="6" type="ORF">KY5_7343</name>
</gene>
<dbReference type="SUPFAM" id="SSF48498">
    <property type="entry name" value="Tetracyclin repressor-like, C-terminal domain"/>
    <property type="match status" value="1"/>
</dbReference>
<feature type="domain" description="HTH tetR-type" evidence="5">
    <location>
        <begin position="7"/>
        <end position="66"/>
    </location>
</feature>
<dbReference type="InterPro" id="IPR009057">
    <property type="entry name" value="Homeodomain-like_sf"/>
</dbReference>
<name>A0A291QKY8_9ACTN</name>
<dbReference type="PROSITE" id="PS50977">
    <property type="entry name" value="HTH_TETR_2"/>
    <property type="match status" value="1"/>
</dbReference>
<evidence type="ECO:0000256" key="4">
    <source>
        <dbReference type="PROSITE-ProRule" id="PRU00335"/>
    </source>
</evidence>